<protein>
    <submittedName>
        <fullName evidence="3">Uncharacterized protein</fullName>
    </submittedName>
</protein>
<keyword evidence="2" id="KW-0812">Transmembrane</keyword>
<organism evidence="3 4">
    <name type="scientific">Apiospora rasikravindrae</name>
    <dbReference type="NCBI Taxonomy" id="990691"/>
    <lineage>
        <taxon>Eukaryota</taxon>
        <taxon>Fungi</taxon>
        <taxon>Dikarya</taxon>
        <taxon>Ascomycota</taxon>
        <taxon>Pezizomycotina</taxon>
        <taxon>Sordariomycetes</taxon>
        <taxon>Xylariomycetidae</taxon>
        <taxon>Amphisphaeriales</taxon>
        <taxon>Apiosporaceae</taxon>
        <taxon>Apiospora</taxon>
    </lineage>
</organism>
<evidence type="ECO:0000313" key="4">
    <source>
        <dbReference type="Proteomes" id="UP001444661"/>
    </source>
</evidence>
<feature type="transmembrane region" description="Helical" evidence="2">
    <location>
        <begin position="109"/>
        <end position="128"/>
    </location>
</feature>
<keyword evidence="2" id="KW-0472">Membrane</keyword>
<gene>
    <name evidence="3" type="ORF">PG993_008306</name>
</gene>
<keyword evidence="4" id="KW-1185">Reference proteome</keyword>
<accession>A0ABR1SZZ4</accession>
<proteinExistence type="predicted"/>
<name>A0ABR1SZZ4_9PEZI</name>
<feature type="transmembrane region" description="Helical" evidence="2">
    <location>
        <begin position="340"/>
        <end position="365"/>
    </location>
</feature>
<dbReference type="Proteomes" id="UP001444661">
    <property type="component" value="Unassembled WGS sequence"/>
</dbReference>
<evidence type="ECO:0000313" key="3">
    <source>
        <dbReference type="EMBL" id="KAK8039895.1"/>
    </source>
</evidence>
<comment type="caution">
    <text evidence="3">The sequence shown here is derived from an EMBL/GenBank/DDBJ whole genome shotgun (WGS) entry which is preliminary data.</text>
</comment>
<feature type="region of interest" description="Disordered" evidence="1">
    <location>
        <begin position="25"/>
        <end position="62"/>
    </location>
</feature>
<evidence type="ECO:0000256" key="2">
    <source>
        <dbReference type="SAM" id="Phobius"/>
    </source>
</evidence>
<feature type="compositionally biased region" description="Low complexity" evidence="1">
    <location>
        <begin position="370"/>
        <end position="383"/>
    </location>
</feature>
<feature type="region of interest" description="Disordered" evidence="1">
    <location>
        <begin position="367"/>
        <end position="409"/>
    </location>
</feature>
<evidence type="ECO:0000256" key="1">
    <source>
        <dbReference type="SAM" id="MobiDB-lite"/>
    </source>
</evidence>
<dbReference type="EMBL" id="JAQQWK010000006">
    <property type="protein sequence ID" value="KAK8039895.1"/>
    <property type="molecule type" value="Genomic_DNA"/>
</dbReference>
<sequence length="409" mass="44144">MAIETLQRLEPLAQDGFEFRQLQAQTTSPAALHQPSDAGPASTIDRPSFTPSGAGSQIHASAPNATPSLSSIGLLFGQQLSSILDKFTEYRKALWKEGRKLQKYQETSVSVIAFAALLMAGVALWPTITAASDGHKSELLAEWAARKDFLSNCEEHNWPSPTCDTARKMQLEAPPNFDHSGWKRYVTPDWTNHNTSSFYDNIAQKLNGDSSHLNISPLILAFPRVPDRGPQLRISIIGPRGWMGAWLMSQILGAIRPPEMEAIVQLIEKVAFQICQEIFFFFSFSLTSLPDRFKASPATSTPPAAALGAPAVCSTHLGEKHTTVPTADDHRRVLGLRVPVFWGVLIALILLVAGGIGGGIGGGLATQGHNSNSSSQDSPGSRNVSSTAGGQHLSRRRQDQPPAPTALSR</sequence>
<reference evidence="3 4" key="1">
    <citation type="submission" date="2023-01" db="EMBL/GenBank/DDBJ databases">
        <title>Analysis of 21 Apiospora genomes using comparative genomics revels a genus with tremendous synthesis potential of carbohydrate active enzymes and secondary metabolites.</title>
        <authorList>
            <person name="Sorensen T."/>
        </authorList>
    </citation>
    <scope>NUCLEOTIDE SEQUENCE [LARGE SCALE GENOMIC DNA]</scope>
    <source>
        <strain evidence="3 4">CBS 33761</strain>
    </source>
</reference>
<feature type="compositionally biased region" description="Polar residues" evidence="1">
    <location>
        <begin position="49"/>
        <end position="62"/>
    </location>
</feature>
<keyword evidence="2" id="KW-1133">Transmembrane helix</keyword>